<name>X5HLG1_9RICK</name>
<comment type="similarity">
    <text evidence="1">Belongs to the universal ribosomal protein uL18 family.</text>
</comment>
<dbReference type="STRING" id="1286528.NHE_0265"/>
<dbReference type="Pfam" id="PF00861">
    <property type="entry name" value="Ribosomal_L18p"/>
    <property type="match status" value="1"/>
</dbReference>
<dbReference type="GO" id="GO:0006412">
    <property type="term" value="P:translation"/>
    <property type="evidence" value="ECO:0007669"/>
    <property type="project" value="InterPro"/>
</dbReference>
<evidence type="ECO:0000256" key="3">
    <source>
        <dbReference type="ARBA" id="ARBA00023274"/>
    </source>
</evidence>
<dbReference type="GO" id="GO:1990904">
    <property type="term" value="C:ribonucleoprotein complex"/>
    <property type="evidence" value="ECO:0007669"/>
    <property type="project" value="UniProtKB-KW"/>
</dbReference>
<proteinExistence type="inferred from homology"/>
<sequence length="117" mass="13403">MYSKLDRQRRRVSRSHYRKRGKLPFRLVVSRKNRNFHVQLIDDIEANTLYHVSTLSKGFCRKGGVLNSAVVGDLAEYFVKHIPESLSGSKVVFDCGASAYHGLVALFAERVRECLEF</sequence>
<dbReference type="KEGG" id="nhm:NHE_0265"/>
<dbReference type="OrthoDB" id="9810939at2"/>
<dbReference type="HOGENOM" id="CLU_168240_0_0_5"/>
<dbReference type="SUPFAM" id="SSF53137">
    <property type="entry name" value="Translational machinery components"/>
    <property type="match status" value="1"/>
</dbReference>
<dbReference type="GO" id="GO:0003735">
    <property type="term" value="F:structural constituent of ribosome"/>
    <property type="evidence" value="ECO:0007669"/>
    <property type="project" value="InterPro"/>
</dbReference>
<keyword evidence="3" id="KW-0687">Ribonucleoprotein</keyword>
<dbReference type="RefSeq" id="WP_038559088.1">
    <property type="nucleotide sequence ID" value="NZ_CP007481.1"/>
</dbReference>
<keyword evidence="5" id="KW-1185">Reference proteome</keyword>
<protein>
    <submittedName>
        <fullName evidence="4">Ribosomal L18p/L5e family protein</fullName>
    </submittedName>
</protein>
<gene>
    <name evidence="4" type="ORF">NHE_0265</name>
</gene>
<accession>X5HLG1</accession>
<dbReference type="InterPro" id="IPR057268">
    <property type="entry name" value="Ribosomal_L18"/>
</dbReference>
<dbReference type="GO" id="GO:0005840">
    <property type="term" value="C:ribosome"/>
    <property type="evidence" value="ECO:0007669"/>
    <property type="project" value="UniProtKB-KW"/>
</dbReference>
<dbReference type="Proteomes" id="UP000023755">
    <property type="component" value="Chromosome"/>
</dbReference>
<evidence type="ECO:0000313" key="5">
    <source>
        <dbReference type="Proteomes" id="UP000023755"/>
    </source>
</evidence>
<reference evidence="4 5" key="1">
    <citation type="submission" date="2014-03" db="EMBL/GenBank/DDBJ databases">
        <title>Sequencing and Comparison of Genomes and Transcriptome Profiles of Human Ehrlichiosis Agents.</title>
        <authorList>
            <person name="Lin M."/>
            <person name="Daugherty S.C."/>
            <person name="Nagaraj S."/>
            <person name="Cheng Z."/>
            <person name="Xiong Q."/>
            <person name="Lin F.-Y."/>
            <person name="Sengamalay N."/>
            <person name="Ott S."/>
            <person name="Godinez A."/>
            <person name="Tallon L.J."/>
            <person name="Sadzewicz L."/>
            <person name="Fraser C.M."/>
            <person name="Dunning Hotopp J.C."/>
            <person name="Rikihisa Y."/>
        </authorList>
    </citation>
    <scope>NUCLEOTIDE SEQUENCE [LARGE SCALE GENOMIC DNA]</scope>
    <source>
        <strain evidence="4 5">Oregon</strain>
    </source>
</reference>
<evidence type="ECO:0000313" key="4">
    <source>
        <dbReference type="EMBL" id="AHX11225.1"/>
    </source>
</evidence>
<evidence type="ECO:0000256" key="2">
    <source>
        <dbReference type="ARBA" id="ARBA00022980"/>
    </source>
</evidence>
<dbReference type="AlphaFoldDB" id="X5HLG1"/>
<keyword evidence="2" id="KW-0689">Ribosomal protein</keyword>
<dbReference type="CDD" id="cd00432">
    <property type="entry name" value="Ribosomal_L18_L5e"/>
    <property type="match status" value="1"/>
</dbReference>
<dbReference type="EMBL" id="CP007481">
    <property type="protein sequence ID" value="AHX11225.1"/>
    <property type="molecule type" value="Genomic_DNA"/>
</dbReference>
<dbReference type="Gene3D" id="3.30.420.100">
    <property type="match status" value="1"/>
</dbReference>
<organism evidence="4 5">
    <name type="scientific">Neorickettsia helminthoeca str. Oregon</name>
    <dbReference type="NCBI Taxonomy" id="1286528"/>
    <lineage>
        <taxon>Bacteria</taxon>
        <taxon>Pseudomonadati</taxon>
        <taxon>Pseudomonadota</taxon>
        <taxon>Alphaproteobacteria</taxon>
        <taxon>Rickettsiales</taxon>
        <taxon>Anaplasmataceae</taxon>
        <taxon>Neorickettsia</taxon>
    </lineage>
</organism>
<evidence type="ECO:0000256" key="1">
    <source>
        <dbReference type="ARBA" id="ARBA00007116"/>
    </source>
</evidence>
<dbReference type="InterPro" id="IPR005484">
    <property type="entry name" value="Ribosomal_uL18_bac/plant/anim"/>
</dbReference>